<keyword evidence="1" id="KW-0732">Signal</keyword>
<organism evidence="2 3">
    <name type="scientific">Legionella israelensis</name>
    <dbReference type="NCBI Taxonomy" id="454"/>
    <lineage>
        <taxon>Bacteria</taxon>
        <taxon>Pseudomonadati</taxon>
        <taxon>Pseudomonadota</taxon>
        <taxon>Gammaproteobacteria</taxon>
        <taxon>Legionellales</taxon>
        <taxon>Legionellaceae</taxon>
        <taxon>Legionella</taxon>
    </lineage>
</organism>
<sequence>MLRQGCVVLSVFFCLNAFAVQNTAVLNEKSSFQGINVISNNRITIKPGYHIKLLSRSSFQVMARDNTSVGGKFECNCQLSGSGGCDIVVSPTSVSCATSTCSKSCYIVVTIPSKVIQSKPMMKLR</sequence>
<feature type="chain" id="PRO_5006914833" evidence="1">
    <location>
        <begin position="20"/>
        <end position="125"/>
    </location>
</feature>
<protein>
    <submittedName>
        <fullName evidence="2">Uncharacterized protein</fullName>
    </submittedName>
</protein>
<accession>A0A0W0VIW0</accession>
<evidence type="ECO:0000313" key="3">
    <source>
        <dbReference type="Proteomes" id="UP000054761"/>
    </source>
</evidence>
<dbReference type="AlphaFoldDB" id="A0A0W0VIW0"/>
<dbReference type="STRING" id="454.Lisr_1885"/>
<dbReference type="PATRIC" id="fig|454.4.peg.2051"/>
<dbReference type="EMBL" id="LNYH01000108">
    <property type="protein sequence ID" value="KTD20035.1"/>
    <property type="molecule type" value="Genomic_DNA"/>
</dbReference>
<name>A0A0W0VIW0_9GAMM</name>
<keyword evidence="3" id="KW-1185">Reference proteome</keyword>
<evidence type="ECO:0000256" key="1">
    <source>
        <dbReference type="SAM" id="SignalP"/>
    </source>
</evidence>
<evidence type="ECO:0000313" key="2">
    <source>
        <dbReference type="EMBL" id="KTD20035.1"/>
    </source>
</evidence>
<gene>
    <name evidence="2" type="ORF">Lisr_1885</name>
</gene>
<dbReference type="RefSeq" id="WP_131780771.1">
    <property type="nucleotide sequence ID" value="NZ_CAAAJA010000086.1"/>
</dbReference>
<proteinExistence type="predicted"/>
<reference evidence="2 3" key="1">
    <citation type="submission" date="2015-11" db="EMBL/GenBank/DDBJ databases">
        <title>Genomic analysis of 38 Legionella species identifies large and diverse effector repertoires.</title>
        <authorList>
            <person name="Burstein D."/>
            <person name="Amaro F."/>
            <person name="Zusman T."/>
            <person name="Lifshitz Z."/>
            <person name="Cohen O."/>
            <person name="Gilbert J.A."/>
            <person name="Pupko T."/>
            <person name="Shuman H.A."/>
            <person name="Segal G."/>
        </authorList>
    </citation>
    <scope>NUCLEOTIDE SEQUENCE [LARGE SCALE GENOMIC DNA]</scope>
    <source>
        <strain evidence="2 3">Bercovier 4</strain>
    </source>
</reference>
<dbReference type="OrthoDB" id="9988915at2"/>
<feature type="signal peptide" evidence="1">
    <location>
        <begin position="1"/>
        <end position="19"/>
    </location>
</feature>
<comment type="caution">
    <text evidence="2">The sequence shown here is derived from an EMBL/GenBank/DDBJ whole genome shotgun (WGS) entry which is preliminary data.</text>
</comment>
<dbReference type="Proteomes" id="UP000054761">
    <property type="component" value="Unassembled WGS sequence"/>
</dbReference>